<proteinExistence type="inferred from homology"/>
<sequence>MATGVGITDQLSAVKGVSLGTTCAGIKVENRRDLVIFELAQGTSVGAVFTKNAFCAAPVTLCKTHLAQTNNIRYLVVNTGNANAGTGKQGMQDALQTCEQIADLAGVEAHQVLPFSTGVIGEYLPMDTILKALPNALSDTAEDHWLEAAEGILTTDTRAKAASQVIEFNGETITVTGIAKGSGMIRPNMATMLAFVATDAAVPAQLLQQMTREATDQSFNRITVDSDTSTNDACVLVATGQAQAAAISSDQDERYAALLKAVKQVMLSLAQQIIRDGEGANKFIEVAVEGALNTEEALKVAYSVADSPLFKTAMSASDANWGRILMAVGKSGVEALDVDKIDVYLGDAQIVAQGERAAQYTEEQGAAAVAGEDIRVRICLNRGEVSDTVWTSDLSYEYVRINAEYRS</sequence>
<keyword evidence="6 8" id="KW-0068">Autocatalytic cleavage</keyword>
<evidence type="ECO:0000313" key="10">
    <source>
        <dbReference type="Proteomes" id="UP000321764"/>
    </source>
</evidence>
<comment type="pathway">
    <text evidence="8">Amino-acid biosynthesis; L-arginine biosynthesis; L-ornithine and N-acetyl-L-glutamate from L-glutamate and N(2)-acetyl-L-ornithine (cyclic): step 1/1.</text>
</comment>
<comment type="catalytic activity">
    <reaction evidence="8">
        <text>L-glutamate + acetyl-CoA = N-acetyl-L-glutamate + CoA + H(+)</text>
        <dbReference type="Rhea" id="RHEA:24292"/>
        <dbReference type="ChEBI" id="CHEBI:15378"/>
        <dbReference type="ChEBI" id="CHEBI:29985"/>
        <dbReference type="ChEBI" id="CHEBI:44337"/>
        <dbReference type="ChEBI" id="CHEBI:57287"/>
        <dbReference type="ChEBI" id="CHEBI:57288"/>
        <dbReference type="EC" id="2.3.1.1"/>
    </reaction>
</comment>
<comment type="similarity">
    <text evidence="1 8">Belongs to the ArgJ family.</text>
</comment>
<keyword evidence="8" id="KW-0511">Multifunctional enzyme</keyword>
<feature type="binding site" evidence="8">
    <location>
        <position position="407"/>
    </location>
    <ligand>
        <name>substrate</name>
    </ligand>
</feature>
<keyword evidence="10" id="KW-1185">Reference proteome</keyword>
<gene>
    <name evidence="8 9" type="primary">argJ</name>
    <name evidence="9" type="ORF">FME95_11335</name>
</gene>
<dbReference type="EC" id="2.3.1.1" evidence="8"/>
<dbReference type="FunFam" id="3.60.70.12:FF:000001">
    <property type="entry name" value="Arginine biosynthesis bifunctional protein ArgJ, chloroplastic"/>
    <property type="match status" value="1"/>
</dbReference>
<dbReference type="GO" id="GO:0005737">
    <property type="term" value="C:cytoplasm"/>
    <property type="evidence" value="ECO:0007669"/>
    <property type="project" value="UniProtKB-SubCell"/>
</dbReference>
<dbReference type="Proteomes" id="UP000321764">
    <property type="component" value="Unassembled WGS sequence"/>
</dbReference>
<feature type="site" description="Involved in the stabilization of negative charge on the oxyanion by the formation of the oxyanion hole" evidence="8">
    <location>
        <position position="117"/>
    </location>
</feature>
<keyword evidence="5 8" id="KW-0808">Transferase</keyword>
<feature type="site" description="Cleavage; by autolysis" evidence="8">
    <location>
        <begin position="190"/>
        <end position="191"/>
    </location>
</feature>
<dbReference type="Gene3D" id="3.10.20.340">
    <property type="entry name" value="ArgJ beta chain, C-terminal domain"/>
    <property type="match status" value="1"/>
</dbReference>
<accession>A0A5C8Z1P2</accession>
<evidence type="ECO:0000256" key="3">
    <source>
        <dbReference type="ARBA" id="ARBA00022571"/>
    </source>
</evidence>
<organism evidence="9 10">
    <name type="scientific">Reinekea thalattae</name>
    <dbReference type="NCBI Taxonomy" id="2593301"/>
    <lineage>
        <taxon>Bacteria</taxon>
        <taxon>Pseudomonadati</taxon>
        <taxon>Pseudomonadota</taxon>
        <taxon>Gammaproteobacteria</taxon>
        <taxon>Oceanospirillales</taxon>
        <taxon>Saccharospirillaceae</taxon>
        <taxon>Reinekea</taxon>
    </lineage>
</organism>
<feature type="site" description="Involved in the stabilization of negative charge on the oxyanion by the formation of the oxyanion hole" evidence="8">
    <location>
        <position position="118"/>
    </location>
</feature>
<dbReference type="InterPro" id="IPR002813">
    <property type="entry name" value="Arg_biosynth_ArgJ"/>
</dbReference>
<feature type="binding site" evidence="8">
    <location>
        <position position="180"/>
    </location>
    <ligand>
        <name>substrate</name>
    </ligand>
</feature>
<evidence type="ECO:0000256" key="7">
    <source>
        <dbReference type="ARBA" id="ARBA00023315"/>
    </source>
</evidence>
<dbReference type="NCBIfam" id="NF003802">
    <property type="entry name" value="PRK05388.1"/>
    <property type="match status" value="1"/>
</dbReference>
<dbReference type="GO" id="GO:0006526">
    <property type="term" value="P:L-arginine biosynthetic process"/>
    <property type="evidence" value="ECO:0007669"/>
    <property type="project" value="UniProtKB-UniRule"/>
</dbReference>
<keyword evidence="8" id="KW-0963">Cytoplasm</keyword>
<feature type="binding site" evidence="8">
    <location>
        <position position="154"/>
    </location>
    <ligand>
        <name>substrate</name>
    </ligand>
</feature>
<comment type="function">
    <text evidence="8">Catalyzes two activities which are involved in the cyclic version of arginine biosynthesis: the synthesis of N-acetylglutamate from glutamate and acetyl-CoA as the acetyl donor, and of ornithine by transacetylation between N(2)-acetylornithine and glutamate.</text>
</comment>
<feature type="binding site" evidence="8">
    <location>
        <position position="191"/>
    </location>
    <ligand>
        <name>substrate</name>
    </ligand>
</feature>
<dbReference type="NCBIfam" id="TIGR00120">
    <property type="entry name" value="ArgJ"/>
    <property type="match status" value="1"/>
</dbReference>
<keyword evidence="4 8" id="KW-0028">Amino-acid biosynthesis</keyword>
<evidence type="ECO:0000256" key="4">
    <source>
        <dbReference type="ARBA" id="ARBA00022605"/>
    </source>
</evidence>
<dbReference type="SUPFAM" id="SSF56266">
    <property type="entry name" value="DmpA/ArgJ-like"/>
    <property type="match status" value="1"/>
</dbReference>
<evidence type="ECO:0000256" key="5">
    <source>
        <dbReference type="ARBA" id="ARBA00022679"/>
    </source>
</evidence>
<evidence type="ECO:0000256" key="8">
    <source>
        <dbReference type="HAMAP-Rule" id="MF_01106"/>
    </source>
</evidence>
<dbReference type="HAMAP" id="MF_01106">
    <property type="entry name" value="ArgJ"/>
    <property type="match status" value="1"/>
</dbReference>
<comment type="subcellular location">
    <subcellularLocation>
        <location evidence="8">Cytoplasm</location>
    </subcellularLocation>
</comment>
<dbReference type="Pfam" id="PF01960">
    <property type="entry name" value="ArgJ"/>
    <property type="match status" value="1"/>
</dbReference>
<dbReference type="CDD" id="cd02152">
    <property type="entry name" value="OAT"/>
    <property type="match status" value="1"/>
</dbReference>
<dbReference type="InterPro" id="IPR042195">
    <property type="entry name" value="ArgJ_beta_C"/>
</dbReference>
<dbReference type="GO" id="GO:0006592">
    <property type="term" value="P:ornithine biosynthetic process"/>
    <property type="evidence" value="ECO:0007669"/>
    <property type="project" value="TreeGrafter"/>
</dbReference>
<dbReference type="AlphaFoldDB" id="A0A5C8Z1P2"/>
<dbReference type="PANTHER" id="PTHR23100:SF0">
    <property type="entry name" value="ARGININE BIOSYNTHESIS BIFUNCTIONAL PROTEIN ARGJ, MITOCHONDRIAL"/>
    <property type="match status" value="1"/>
</dbReference>
<dbReference type="RefSeq" id="WP_147714601.1">
    <property type="nucleotide sequence ID" value="NZ_VKAD01000002.1"/>
</dbReference>
<name>A0A5C8Z1P2_9GAMM</name>
<keyword evidence="7 8" id="KW-0012">Acyltransferase</keyword>
<protein>
    <recommendedName>
        <fullName evidence="8">Arginine biosynthesis bifunctional protein ArgJ</fullName>
    </recommendedName>
    <domain>
        <recommendedName>
            <fullName evidence="8">Glutamate N-acetyltransferase</fullName>
            <ecNumber evidence="8">2.3.1.35</ecNumber>
        </recommendedName>
        <alternativeName>
            <fullName evidence="8">Ornithine acetyltransferase</fullName>
            <shortName evidence="8">OATase</shortName>
        </alternativeName>
        <alternativeName>
            <fullName evidence="8">Ornithine transacetylase</fullName>
        </alternativeName>
    </domain>
    <domain>
        <recommendedName>
            <fullName evidence="8">Amino-acid acetyltransferase</fullName>
            <ecNumber evidence="8">2.3.1.1</ecNumber>
        </recommendedName>
        <alternativeName>
            <fullName evidence="8">N-acetylglutamate synthase</fullName>
            <shortName evidence="8">AGSase</shortName>
        </alternativeName>
    </domain>
    <component>
        <recommendedName>
            <fullName evidence="8">Arginine biosynthesis bifunctional protein ArgJ alpha chain</fullName>
        </recommendedName>
    </component>
    <component>
        <recommendedName>
            <fullName evidence="8">Arginine biosynthesis bifunctional protein ArgJ beta chain</fullName>
        </recommendedName>
    </component>
</protein>
<dbReference type="OrthoDB" id="9804242at2"/>
<evidence type="ECO:0000256" key="2">
    <source>
        <dbReference type="ARBA" id="ARBA00011475"/>
    </source>
</evidence>
<dbReference type="GO" id="GO:0004358">
    <property type="term" value="F:L-glutamate N-acetyltransferase activity, acting on acetyl-L-ornithine as donor"/>
    <property type="evidence" value="ECO:0007669"/>
    <property type="project" value="UniProtKB-UniRule"/>
</dbReference>
<dbReference type="InterPro" id="IPR016117">
    <property type="entry name" value="ArgJ-like_dom_sf"/>
</dbReference>
<dbReference type="EMBL" id="VKAD01000002">
    <property type="protein sequence ID" value="TXR52005.1"/>
    <property type="molecule type" value="Genomic_DNA"/>
</dbReference>
<dbReference type="EC" id="2.3.1.35" evidence="8"/>
<comment type="subunit">
    <text evidence="2 8">Heterotetramer of two alpha and two beta chains.</text>
</comment>
<reference evidence="9 10" key="1">
    <citation type="submission" date="2019-07" db="EMBL/GenBank/DDBJ databases">
        <title>Reinekea sp. strain SSH23 genome sequencing and assembly.</title>
        <authorList>
            <person name="Kim I."/>
        </authorList>
    </citation>
    <scope>NUCLEOTIDE SEQUENCE [LARGE SCALE GENOMIC DNA]</scope>
    <source>
        <strain evidence="9 10">SSH23</strain>
    </source>
</reference>
<evidence type="ECO:0000256" key="1">
    <source>
        <dbReference type="ARBA" id="ARBA00006774"/>
    </source>
</evidence>
<comment type="catalytic activity">
    <reaction evidence="8">
        <text>N(2)-acetyl-L-ornithine + L-glutamate = N-acetyl-L-glutamate + L-ornithine</text>
        <dbReference type="Rhea" id="RHEA:15349"/>
        <dbReference type="ChEBI" id="CHEBI:29985"/>
        <dbReference type="ChEBI" id="CHEBI:44337"/>
        <dbReference type="ChEBI" id="CHEBI:46911"/>
        <dbReference type="ChEBI" id="CHEBI:57805"/>
        <dbReference type="EC" id="2.3.1.35"/>
    </reaction>
</comment>
<dbReference type="Gene3D" id="3.60.70.12">
    <property type="entry name" value="L-amino peptidase D-ALA esterase/amidase"/>
    <property type="match status" value="1"/>
</dbReference>
<feature type="active site" description="Nucleophile" evidence="8">
    <location>
        <position position="191"/>
    </location>
</feature>
<feature type="binding site" evidence="8">
    <location>
        <position position="402"/>
    </location>
    <ligand>
        <name>substrate</name>
    </ligand>
</feature>
<keyword evidence="3 8" id="KW-0055">Arginine biosynthesis</keyword>
<evidence type="ECO:0000256" key="6">
    <source>
        <dbReference type="ARBA" id="ARBA00022813"/>
    </source>
</evidence>
<feature type="chain" id="PRO_5023265147" description="Arginine biosynthesis bifunctional protein ArgJ alpha chain" evidence="8">
    <location>
        <begin position="1"/>
        <end position="190"/>
    </location>
</feature>
<feature type="binding site" evidence="8">
    <location>
        <position position="278"/>
    </location>
    <ligand>
        <name>substrate</name>
    </ligand>
</feature>
<comment type="caution">
    <text evidence="9">The sequence shown here is derived from an EMBL/GenBank/DDBJ whole genome shotgun (WGS) entry which is preliminary data.</text>
</comment>
<feature type="chain" id="PRO_5023265146" description="Arginine biosynthesis bifunctional protein ArgJ beta chain" evidence="8">
    <location>
        <begin position="191"/>
        <end position="407"/>
    </location>
</feature>
<evidence type="ECO:0000313" key="9">
    <source>
        <dbReference type="EMBL" id="TXR52005.1"/>
    </source>
</evidence>
<comment type="pathway">
    <text evidence="8">Amino-acid biosynthesis; L-arginine biosynthesis; N(2)-acetyl-L-ornithine from L-glutamate: step 1/4.</text>
</comment>
<dbReference type="Gene3D" id="3.30.2330.10">
    <property type="entry name" value="arginine biosynthesis bifunctional protein suprefamily"/>
    <property type="match status" value="1"/>
</dbReference>
<dbReference type="UniPathway" id="UPA00068">
    <property type="reaction ID" value="UER00106"/>
</dbReference>
<dbReference type="GO" id="GO:0004042">
    <property type="term" value="F:L-glutamate N-acetyltransferase activity"/>
    <property type="evidence" value="ECO:0007669"/>
    <property type="project" value="UniProtKB-UniRule"/>
</dbReference>
<dbReference type="PANTHER" id="PTHR23100">
    <property type="entry name" value="ARGININE BIOSYNTHESIS BIFUNCTIONAL PROTEIN ARGJ"/>
    <property type="match status" value="1"/>
</dbReference>